<keyword evidence="1" id="KW-0813">Transport</keyword>
<dbReference type="GO" id="GO:0016887">
    <property type="term" value="F:ATP hydrolysis activity"/>
    <property type="evidence" value="ECO:0007669"/>
    <property type="project" value="InterPro"/>
</dbReference>
<reference evidence="5 6" key="1">
    <citation type="submission" date="2018-01" db="EMBL/GenBank/DDBJ databases">
        <title>A novel member of the phylum Bacteroidetes isolated from glacier ice.</title>
        <authorList>
            <person name="Liu Q."/>
            <person name="Xin Y.-H."/>
        </authorList>
    </citation>
    <scope>NUCLEOTIDE SEQUENCE [LARGE SCALE GENOMIC DNA]</scope>
    <source>
        <strain evidence="5 6">RB1R16</strain>
    </source>
</reference>
<evidence type="ECO:0000313" key="6">
    <source>
        <dbReference type="Proteomes" id="UP000239872"/>
    </source>
</evidence>
<sequence length="206" mass="22407">MIRFKKYSKEYNGQLIIKADMALDGPFYWLKGENGSGKSTLFKSIAGLIPFSGQIEVEGIDINKDRIGYRMIVNHAEAEPSFPTFLTGTELVDFYTTTKKADKQHVAKLIAALGIGVFVGNKTGTYSSGMLKKLSLVLGFIGHPKLILLDEPLITLDQASVSNLILLIENAIDSGIAVIITSHQQLVTGKHTSSKLSITDHALIEG</sequence>
<organism evidence="5 6">
    <name type="scientific">Flavipsychrobacter stenotrophus</name>
    <dbReference type="NCBI Taxonomy" id="2077091"/>
    <lineage>
        <taxon>Bacteria</taxon>
        <taxon>Pseudomonadati</taxon>
        <taxon>Bacteroidota</taxon>
        <taxon>Chitinophagia</taxon>
        <taxon>Chitinophagales</taxon>
        <taxon>Chitinophagaceae</taxon>
        <taxon>Flavipsychrobacter</taxon>
    </lineage>
</organism>
<dbReference type="PANTHER" id="PTHR42939">
    <property type="entry name" value="ABC TRANSPORTER ATP-BINDING PROTEIN ALBC-RELATED"/>
    <property type="match status" value="1"/>
</dbReference>
<dbReference type="AlphaFoldDB" id="A0A2S7SY83"/>
<dbReference type="RefSeq" id="WP_105038538.1">
    <property type="nucleotide sequence ID" value="NZ_PPSL01000002.1"/>
</dbReference>
<dbReference type="Proteomes" id="UP000239872">
    <property type="component" value="Unassembled WGS sequence"/>
</dbReference>
<dbReference type="SUPFAM" id="SSF52540">
    <property type="entry name" value="P-loop containing nucleoside triphosphate hydrolases"/>
    <property type="match status" value="1"/>
</dbReference>
<evidence type="ECO:0000313" key="5">
    <source>
        <dbReference type="EMBL" id="PQJ11658.1"/>
    </source>
</evidence>
<keyword evidence="6" id="KW-1185">Reference proteome</keyword>
<dbReference type="Gene3D" id="3.40.50.300">
    <property type="entry name" value="P-loop containing nucleotide triphosphate hydrolases"/>
    <property type="match status" value="1"/>
</dbReference>
<keyword evidence="2" id="KW-0547">Nucleotide-binding</keyword>
<evidence type="ECO:0000259" key="4">
    <source>
        <dbReference type="Pfam" id="PF00005"/>
    </source>
</evidence>
<evidence type="ECO:0000256" key="2">
    <source>
        <dbReference type="ARBA" id="ARBA00022741"/>
    </source>
</evidence>
<evidence type="ECO:0000256" key="1">
    <source>
        <dbReference type="ARBA" id="ARBA00022448"/>
    </source>
</evidence>
<dbReference type="GO" id="GO:0005524">
    <property type="term" value="F:ATP binding"/>
    <property type="evidence" value="ECO:0007669"/>
    <property type="project" value="UniProtKB-KW"/>
</dbReference>
<dbReference type="InterPro" id="IPR027417">
    <property type="entry name" value="P-loop_NTPase"/>
</dbReference>
<dbReference type="PROSITE" id="PS00211">
    <property type="entry name" value="ABC_TRANSPORTER_1"/>
    <property type="match status" value="1"/>
</dbReference>
<dbReference type="InterPro" id="IPR051782">
    <property type="entry name" value="ABC_Transporter_VariousFunc"/>
</dbReference>
<dbReference type="InterPro" id="IPR003439">
    <property type="entry name" value="ABC_transporter-like_ATP-bd"/>
</dbReference>
<dbReference type="InterPro" id="IPR017871">
    <property type="entry name" value="ABC_transporter-like_CS"/>
</dbReference>
<dbReference type="EMBL" id="PPSL01000002">
    <property type="protein sequence ID" value="PQJ11658.1"/>
    <property type="molecule type" value="Genomic_DNA"/>
</dbReference>
<gene>
    <name evidence="5" type="ORF">CJD36_007630</name>
</gene>
<protein>
    <submittedName>
        <fullName evidence="5">ABC transporter</fullName>
    </submittedName>
</protein>
<proteinExistence type="predicted"/>
<keyword evidence="3" id="KW-0067">ATP-binding</keyword>
<evidence type="ECO:0000256" key="3">
    <source>
        <dbReference type="ARBA" id="ARBA00022840"/>
    </source>
</evidence>
<dbReference type="PANTHER" id="PTHR42939:SF1">
    <property type="entry name" value="ABC TRANSPORTER ATP-BINDING PROTEIN ALBC-RELATED"/>
    <property type="match status" value="1"/>
</dbReference>
<dbReference type="OrthoDB" id="9801987at2"/>
<feature type="domain" description="ABC transporter" evidence="4">
    <location>
        <begin position="27"/>
        <end position="153"/>
    </location>
</feature>
<accession>A0A2S7SY83</accession>
<name>A0A2S7SY83_9BACT</name>
<dbReference type="Pfam" id="PF00005">
    <property type="entry name" value="ABC_tran"/>
    <property type="match status" value="1"/>
</dbReference>
<comment type="caution">
    <text evidence="5">The sequence shown here is derived from an EMBL/GenBank/DDBJ whole genome shotgun (WGS) entry which is preliminary data.</text>
</comment>